<feature type="domain" description="DUF1996" evidence="3">
    <location>
        <begin position="228"/>
        <end position="421"/>
    </location>
</feature>
<keyword evidence="5" id="KW-1185">Reference proteome</keyword>
<reference evidence="4 5" key="1">
    <citation type="submission" date="2020-08" db="EMBL/GenBank/DDBJ databases">
        <title>Genomic Encyclopedia of Type Strains, Phase III (KMG-III): the genomes of soil and plant-associated and newly described type strains.</title>
        <authorList>
            <person name="Whitman W."/>
        </authorList>
    </citation>
    <scope>NUCLEOTIDE SEQUENCE [LARGE SCALE GENOMIC DNA]</scope>
    <source>
        <strain evidence="4 5">CECT 3303</strain>
    </source>
</reference>
<dbReference type="AlphaFoldDB" id="A0A841D206"/>
<evidence type="ECO:0000256" key="2">
    <source>
        <dbReference type="SAM" id="SignalP"/>
    </source>
</evidence>
<keyword evidence="2" id="KW-0732">Signal</keyword>
<feature type="signal peptide" evidence="2">
    <location>
        <begin position="1"/>
        <end position="30"/>
    </location>
</feature>
<gene>
    <name evidence="4" type="ORF">FHS22_000803</name>
</gene>
<evidence type="ECO:0000256" key="1">
    <source>
        <dbReference type="SAM" id="MobiDB-lite"/>
    </source>
</evidence>
<feature type="region of interest" description="Disordered" evidence="1">
    <location>
        <begin position="29"/>
        <end position="175"/>
    </location>
</feature>
<evidence type="ECO:0000313" key="4">
    <source>
        <dbReference type="EMBL" id="MBB5961546.1"/>
    </source>
</evidence>
<dbReference type="RefSeq" id="WP_184938508.1">
    <property type="nucleotide sequence ID" value="NZ_BAAAWZ010000001.1"/>
</dbReference>
<feature type="compositionally biased region" description="Low complexity" evidence="1">
    <location>
        <begin position="38"/>
        <end position="47"/>
    </location>
</feature>
<feature type="compositionally biased region" description="Low complexity" evidence="1">
    <location>
        <begin position="87"/>
        <end position="123"/>
    </location>
</feature>
<accession>A0A841D206</accession>
<dbReference type="EMBL" id="JACHJJ010000002">
    <property type="protein sequence ID" value="MBB5961546.1"/>
    <property type="molecule type" value="Genomic_DNA"/>
</dbReference>
<feature type="compositionally biased region" description="Basic and acidic residues" evidence="1">
    <location>
        <begin position="74"/>
        <end position="86"/>
    </location>
</feature>
<feature type="region of interest" description="Disordered" evidence="1">
    <location>
        <begin position="193"/>
        <end position="223"/>
    </location>
</feature>
<name>A0A841D206_PLAVE</name>
<comment type="caution">
    <text evidence="4">The sequence shown here is derived from an EMBL/GenBank/DDBJ whole genome shotgun (WGS) entry which is preliminary data.</text>
</comment>
<proteinExistence type="predicted"/>
<sequence>MKHVKRLYAPLSALVLTAGVLTAVAGPAGADHCDPAEQGQQNQQNQQRSPDQDEQDQNQQGQGQGRNQQGFDQQRQRNPQDPDRQDQNQQGQDQGQQDQNQQPGNRQSRSDQEQQGFGQQRQRNPQDPDRQGQGQGQGGQEQGGQGRRNPDPQDPGQQDPGQQGRGQQGEQAEEECADLGPFPQDFADIRQARPNVQAPRPRRGGSTGTFVSRCGRNENGHRNPDNFIVAPGVRNGAHHVHDYVGNLSTDAFSTDASLAVAGTTCAFGDRSTYFWPVLRDRTVDVDTQDPDGNVGRILTPRVATMQFRGNPVAKVTAMPRFLRVITGDAKAATNGGANARAQWTCSGFTDRVLTDKYPLCPRGSLVMRILDFPSCWDGQNTDSANHRTHILFPDGSGACPSGTRPVPQLRMILAYAAPRTPSFALDAFPEQLHNPVTDHADFANVMPDRLMRFAVDCINRGRRC</sequence>
<feature type="compositionally biased region" description="Low complexity" evidence="1">
    <location>
        <begin position="57"/>
        <end position="73"/>
    </location>
</feature>
<protein>
    <recommendedName>
        <fullName evidence="3">DUF1996 domain-containing protein</fullName>
    </recommendedName>
</protein>
<dbReference type="PANTHER" id="PTHR43662:SF3">
    <property type="entry name" value="DOMAIN PROTEIN, PUTATIVE (AFU_ORTHOLOGUE AFUA_6G11970)-RELATED"/>
    <property type="match status" value="1"/>
</dbReference>
<dbReference type="Pfam" id="PF09362">
    <property type="entry name" value="DUF1996"/>
    <property type="match status" value="1"/>
</dbReference>
<organism evidence="4 5">
    <name type="scientific">Planomonospora venezuelensis</name>
    <dbReference type="NCBI Taxonomy" id="1999"/>
    <lineage>
        <taxon>Bacteria</taxon>
        <taxon>Bacillati</taxon>
        <taxon>Actinomycetota</taxon>
        <taxon>Actinomycetes</taxon>
        <taxon>Streptosporangiales</taxon>
        <taxon>Streptosporangiaceae</taxon>
        <taxon>Planomonospora</taxon>
    </lineage>
</organism>
<dbReference type="InterPro" id="IPR018535">
    <property type="entry name" value="DUF1996"/>
</dbReference>
<dbReference type="PANTHER" id="PTHR43662">
    <property type="match status" value="1"/>
</dbReference>
<dbReference type="Proteomes" id="UP000562352">
    <property type="component" value="Unassembled WGS sequence"/>
</dbReference>
<feature type="compositionally biased region" description="Gly residues" evidence="1">
    <location>
        <begin position="133"/>
        <end position="146"/>
    </location>
</feature>
<evidence type="ECO:0000313" key="5">
    <source>
        <dbReference type="Proteomes" id="UP000562352"/>
    </source>
</evidence>
<feature type="chain" id="PRO_5032616033" description="DUF1996 domain-containing protein" evidence="2">
    <location>
        <begin position="31"/>
        <end position="464"/>
    </location>
</feature>
<evidence type="ECO:0000259" key="3">
    <source>
        <dbReference type="Pfam" id="PF09362"/>
    </source>
</evidence>